<reference evidence="1" key="1">
    <citation type="journal article" date="2020" name="Stud. Mycol.">
        <title>101 Dothideomycetes genomes: a test case for predicting lifestyles and emergence of pathogens.</title>
        <authorList>
            <person name="Haridas S."/>
            <person name="Albert R."/>
            <person name="Binder M."/>
            <person name="Bloem J."/>
            <person name="Labutti K."/>
            <person name="Salamov A."/>
            <person name="Andreopoulos B."/>
            <person name="Baker S."/>
            <person name="Barry K."/>
            <person name="Bills G."/>
            <person name="Bluhm B."/>
            <person name="Cannon C."/>
            <person name="Castanera R."/>
            <person name="Culley D."/>
            <person name="Daum C."/>
            <person name="Ezra D."/>
            <person name="Gonzalez J."/>
            <person name="Henrissat B."/>
            <person name="Kuo A."/>
            <person name="Liang C."/>
            <person name="Lipzen A."/>
            <person name="Lutzoni F."/>
            <person name="Magnuson J."/>
            <person name="Mondo S."/>
            <person name="Nolan M."/>
            <person name="Ohm R."/>
            <person name="Pangilinan J."/>
            <person name="Park H.-J."/>
            <person name="Ramirez L."/>
            <person name="Alfaro M."/>
            <person name="Sun H."/>
            <person name="Tritt A."/>
            <person name="Yoshinaga Y."/>
            <person name="Zwiers L.-H."/>
            <person name="Turgeon B."/>
            <person name="Goodwin S."/>
            <person name="Spatafora J."/>
            <person name="Crous P."/>
            <person name="Grigoriev I."/>
        </authorList>
    </citation>
    <scope>NUCLEOTIDE SEQUENCE</scope>
    <source>
        <strain evidence="1">CBS 121410</strain>
    </source>
</reference>
<dbReference type="GO" id="GO:0009306">
    <property type="term" value="P:protein secretion"/>
    <property type="evidence" value="ECO:0007669"/>
    <property type="project" value="TreeGrafter"/>
</dbReference>
<dbReference type="GO" id="GO:0007030">
    <property type="term" value="P:Golgi organization"/>
    <property type="evidence" value="ECO:0007669"/>
    <property type="project" value="TreeGrafter"/>
</dbReference>
<evidence type="ECO:0000313" key="2">
    <source>
        <dbReference type="Proteomes" id="UP000799776"/>
    </source>
</evidence>
<dbReference type="EMBL" id="ML978723">
    <property type="protein sequence ID" value="KAF2086607.1"/>
    <property type="molecule type" value="Genomic_DNA"/>
</dbReference>
<dbReference type="InterPro" id="IPR008551">
    <property type="entry name" value="TANGO2"/>
</dbReference>
<dbReference type="PANTHER" id="PTHR17985:SF8">
    <property type="entry name" value="TRANSPORT AND GOLGI ORGANIZATION PROTEIN 2 HOMOLOG"/>
    <property type="match status" value="1"/>
</dbReference>
<dbReference type="Proteomes" id="UP000799776">
    <property type="component" value="Unassembled WGS sequence"/>
</dbReference>
<dbReference type="PANTHER" id="PTHR17985">
    <property type="entry name" value="SER/THR-RICH PROTEIN T10 IN DGCR REGION"/>
    <property type="match status" value="1"/>
</dbReference>
<evidence type="ECO:0000313" key="1">
    <source>
        <dbReference type="EMBL" id="KAF2086607.1"/>
    </source>
</evidence>
<keyword evidence="2" id="KW-1185">Reference proteome</keyword>
<sequence length="328" mass="36580">MCIAIVTTAHPRYPFILLNNRDEYIHRPTAPAQWREDPDSHVLGGFDLHRPVHGTWLGVTRQGRIACLTNFREEGQALIQDSRSRGAIVNAFLKTPPSSTETTEQFAQRLVEEDGVKGVGGFSLLYGRLQDIVKNNGKGLAIVSNRTPDVDGLVWLAESHDETHALSNSHYGDQTWPKIVQGEESTKAAIEKSVHEAETKDQLIERLFDVLSVDTLPTQKNGEEWDIYLRQLRNSIFIPLIGNNDLVGKSSDEIAAARGGEVVKPLATSGVYGTQRQTVIVVDKWGKAVFVERSLTDENGKPVDKGSCDRRFDFQIEDWPDLGEPLRN</sequence>
<accession>A0A9P4HU76</accession>
<organism evidence="1 2">
    <name type="scientific">Saccharata proteae CBS 121410</name>
    <dbReference type="NCBI Taxonomy" id="1314787"/>
    <lineage>
        <taxon>Eukaryota</taxon>
        <taxon>Fungi</taxon>
        <taxon>Dikarya</taxon>
        <taxon>Ascomycota</taxon>
        <taxon>Pezizomycotina</taxon>
        <taxon>Dothideomycetes</taxon>
        <taxon>Dothideomycetes incertae sedis</taxon>
        <taxon>Botryosphaeriales</taxon>
        <taxon>Saccharataceae</taxon>
        <taxon>Saccharata</taxon>
    </lineage>
</organism>
<dbReference type="Pfam" id="PF05742">
    <property type="entry name" value="TANGO2"/>
    <property type="match status" value="1"/>
</dbReference>
<protein>
    <submittedName>
        <fullName evidence="1">DUF833-domain-containing protein</fullName>
    </submittedName>
</protein>
<comment type="caution">
    <text evidence="1">The sequence shown here is derived from an EMBL/GenBank/DDBJ whole genome shotgun (WGS) entry which is preliminary data.</text>
</comment>
<dbReference type="OrthoDB" id="191601at2759"/>
<dbReference type="AlphaFoldDB" id="A0A9P4HU76"/>
<dbReference type="GO" id="GO:0005794">
    <property type="term" value="C:Golgi apparatus"/>
    <property type="evidence" value="ECO:0007669"/>
    <property type="project" value="TreeGrafter"/>
</dbReference>
<name>A0A9P4HU76_9PEZI</name>
<proteinExistence type="predicted"/>
<gene>
    <name evidence="1" type="ORF">K490DRAFT_66390</name>
</gene>